<dbReference type="EMBL" id="QNBD01000323">
    <property type="protein sequence ID" value="RKX67750.1"/>
    <property type="molecule type" value="Genomic_DNA"/>
</dbReference>
<reference evidence="2 3" key="1">
    <citation type="submission" date="2018-06" db="EMBL/GenBank/DDBJ databases">
        <title>Extensive metabolic versatility and redundancy in microbially diverse, dynamic hydrothermal sediments.</title>
        <authorList>
            <person name="Dombrowski N."/>
            <person name="Teske A."/>
            <person name="Baker B.J."/>
        </authorList>
    </citation>
    <scope>NUCLEOTIDE SEQUENCE [LARGE SCALE GENOMIC DNA]</scope>
    <source>
        <strain evidence="2">B10_G13</strain>
    </source>
</reference>
<feature type="transmembrane region" description="Helical" evidence="1">
    <location>
        <begin position="116"/>
        <end position="134"/>
    </location>
</feature>
<feature type="non-terminal residue" evidence="2">
    <location>
        <position position="1"/>
    </location>
</feature>
<name>A0A660SCN0_UNCT6</name>
<dbReference type="Proteomes" id="UP000271125">
    <property type="component" value="Unassembled WGS sequence"/>
</dbReference>
<dbReference type="AlphaFoldDB" id="A0A660SCN0"/>
<feature type="transmembrane region" description="Helical" evidence="1">
    <location>
        <begin position="155"/>
        <end position="174"/>
    </location>
</feature>
<keyword evidence="1" id="KW-0812">Transmembrane</keyword>
<evidence type="ECO:0000313" key="2">
    <source>
        <dbReference type="EMBL" id="RKX67750.1"/>
    </source>
</evidence>
<feature type="transmembrane region" description="Helical" evidence="1">
    <location>
        <begin position="180"/>
        <end position="201"/>
    </location>
</feature>
<keyword evidence="1" id="KW-0472">Membrane</keyword>
<accession>A0A660SCN0</accession>
<organism evidence="2 3">
    <name type="scientific">candidate division TA06 bacterium</name>
    <dbReference type="NCBI Taxonomy" id="2250710"/>
    <lineage>
        <taxon>Bacteria</taxon>
        <taxon>Bacteria division TA06</taxon>
    </lineage>
</organism>
<protein>
    <submittedName>
        <fullName evidence="2">Uncharacterized protein</fullName>
    </submittedName>
</protein>
<gene>
    <name evidence="2" type="ORF">DRP43_06290</name>
</gene>
<evidence type="ECO:0000313" key="3">
    <source>
        <dbReference type="Proteomes" id="UP000271125"/>
    </source>
</evidence>
<feature type="transmembrane region" description="Helical" evidence="1">
    <location>
        <begin position="213"/>
        <end position="235"/>
    </location>
</feature>
<sequence>GAFVSFIVVSYIISLFSAIKLLEISTIIVLIFLFRYFNKLSLSGFKKYLPVLSVIVIALFSYAIDIKLITILFPYMLIVIFENNVKNVQIRKCTNIIFALLGYIIVLFFMQDLMLFVLLGMLLHILLILSREFFYDCTLIDEKRKDYLDLIQKRFFTGRFIIYIFFAYSPFPIALKMVGWLYILLLFLVIDIPFIAFIVYLRLTHRSENFKRIINLITYSIPVFYIILLAGRILWKY</sequence>
<proteinExistence type="predicted"/>
<feature type="transmembrane region" description="Helical" evidence="1">
    <location>
        <begin position="48"/>
        <end position="81"/>
    </location>
</feature>
<keyword evidence="1" id="KW-1133">Transmembrane helix</keyword>
<comment type="caution">
    <text evidence="2">The sequence shown here is derived from an EMBL/GenBank/DDBJ whole genome shotgun (WGS) entry which is preliminary data.</text>
</comment>
<evidence type="ECO:0000256" key="1">
    <source>
        <dbReference type="SAM" id="Phobius"/>
    </source>
</evidence>
<feature type="transmembrane region" description="Helical" evidence="1">
    <location>
        <begin position="12"/>
        <end position="36"/>
    </location>
</feature>
<feature type="transmembrane region" description="Helical" evidence="1">
    <location>
        <begin position="93"/>
        <end position="110"/>
    </location>
</feature>